<proteinExistence type="predicted"/>
<sequence>MKTAALSPRRWIEARLRACLHKALNALGGRQAAPAQPTPAPERLGAPPQVLGPLRLTLGAGCRVSDRITFSGRGTGSDVPELLVGRNVDIGWETTIAVGRRVTLGDNVRIAGRALLAGYPGHPQDPDAEAQVGDIVLEDDVWLSTGVVVGAGVRIGRGTVVAAGSVVTHDLPPMVLAGGIPARVIRPLVPNPGGRLL</sequence>
<name>A0ABS4SVE2_9PROT</name>
<dbReference type="EMBL" id="JAGINP010000032">
    <property type="protein sequence ID" value="MBP2296529.1"/>
    <property type="molecule type" value="Genomic_DNA"/>
</dbReference>
<accession>A0ABS4SVE2</accession>
<dbReference type="Gene3D" id="2.160.10.10">
    <property type="entry name" value="Hexapeptide repeat proteins"/>
    <property type="match status" value="1"/>
</dbReference>
<dbReference type="InterPro" id="IPR001451">
    <property type="entry name" value="Hexapep"/>
</dbReference>
<dbReference type="PANTHER" id="PTHR23416:SF78">
    <property type="entry name" value="LIPOPOLYSACCHARIDE BIOSYNTHESIS O-ACETYL TRANSFERASE WBBJ-RELATED"/>
    <property type="match status" value="1"/>
</dbReference>
<evidence type="ECO:0000313" key="1">
    <source>
        <dbReference type="EMBL" id="MBP2296529.1"/>
    </source>
</evidence>
<dbReference type="CDD" id="cd04647">
    <property type="entry name" value="LbH_MAT_like"/>
    <property type="match status" value="1"/>
</dbReference>
<dbReference type="Pfam" id="PF00132">
    <property type="entry name" value="Hexapep"/>
    <property type="match status" value="1"/>
</dbReference>
<gene>
    <name evidence="1" type="ORF">J2851_006347</name>
</gene>
<protein>
    <submittedName>
        <fullName evidence="1">Acetyltransferase-like isoleucine patch superfamily enzyme</fullName>
    </submittedName>
</protein>
<reference evidence="1 2" key="1">
    <citation type="submission" date="2021-03" db="EMBL/GenBank/DDBJ databases">
        <title>Genomic Encyclopedia of Type Strains, Phase III (KMG-III): the genomes of soil and plant-associated and newly described type strains.</title>
        <authorList>
            <person name="Whitman W."/>
        </authorList>
    </citation>
    <scope>NUCLEOTIDE SEQUENCE [LARGE SCALE GENOMIC DNA]</scope>
    <source>
        <strain evidence="1 2">IMMIB AFH-6</strain>
    </source>
</reference>
<evidence type="ECO:0000313" key="2">
    <source>
        <dbReference type="Proteomes" id="UP000781958"/>
    </source>
</evidence>
<dbReference type="InterPro" id="IPR051159">
    <property type="entry name" value="Hexapeptide_acetyltransf"/>
</dbReference>
<dbReference type="InterPro" id="IPR011004">
    <property type="entry name" value="Trimer_LpxA-like_sf"/>
</dbReference>
<dbReference type="RefSeq" id="WP_209771811.1">
    <property type="nucleotide sequence ID" value="NZ_JAGINP010000032.1"/>
</dbReference>
<dbReference type="SUPFAM" id="SSF51161">
    <property type="entry name" value="Trimeric LpxA-like enzymes"/>
    <property type="match status" value="1"/>
</dbReference>
<dbReference type="Proteomes" id="UP000781958">
    <property type="component" value="Unassembled WGS sequence"/>
</dbReference>
<organism evidence="1 2">
    <name type="scientific">Azospirillum rugosum</name>
    <dbReference type="NCBI Taxonomy" id="416170"/>
    <lineage>
        <taxon>Bacteria</taxon>
        <taxon>Pseudomonadati</taxon>
        <taxon>Pseudomonadota</taxon>
        <taxon>Alphaproteobacteria</taxon>
        <taxon>Rhodospirillales</taxon>
        <taxon>Azospirillaceae</taxon>
        <taxon>Azospirillum</taxon>
    </lineage>
</organism>
<comment type="caution">
    <text evidence="1">The sequence shown here is derived from an EMBL/GenBank/DDBJ whole genome shotgun (WGS) entry which is preliminary data.</text>
</comment>
<keyword evidence="2" id="KW-1185">Reference proteome</keyword>
<dbReference type="PANTHER" id="PTHR23416">
    <property type="entry name" value="SIALIC ACID SYNTHASE-RELATED"/>
    <property type="match status" value="1"/>
</dbReference>